<feature type="chain" id="PRO_5023441815" description="Phosphatidylserine decarboxylase alpha chain" evidence="12">
    <location>
        <begin position="260"/>
        <end position="297"/>
    </location>
</feature>
<keyword evidence="7 12" id="KW-0865">Zymogen</keyword>
<keyword evidence="4 12" id="KW-0210">Decarboxylase</keyword>
<keyword evidence="5 12" id="KW-0443">Lipid metabolism</keyword>
<keyword evidence="9 12" id="KW-0456">Lyase</keyword>
<comment type="PTM">
    <text evidence="12">Is synthesized initially as an inactive proenzyme. Formation of the active enzyme involves a self-maturation process in which the active site pyruvoyl group is generated from an internal serine residue via an autocatalytic post-translational modification. Two non-identical subunits are generated from the proenzyme in this reaction, and the pyruvate is formed at the N-terminus of the alpha chain, which is derived from the carboxyl end of the proenzyme. The autoendoproteolytic cleavage occurs by a canonical serine protease mechanism, in which the side chain hydroxyl group of the serine supplies its oxygen atom to form the C-terminus of the beta chain, while the remainder of the serine residue undergoes an oxidative deamination to produce ammonia and the pyruvoyl prosthetic group on the alpha chain. During this reaction, the Ser that is part of the protease active site of the proenzyme becomes the pyruvoyl prosthetic group, which constitutes an essential element of the active site of the mature decarboxylase.</text>
</comment>
<dbReference type="GO" id="GO:0005886">
    <property type="term" value="C:plasma membrane"/>
    <property type="evidence" value="ECO:0007669"/>
    <property type="project" value="UniProtKB-SubCell"/>
</dbReference>
<dbReference type="PANTHER" id="PTHR10067">
    <property type="entry name" value="PHOSPHATIDYLSERINE DECARBOXYLASE"/>
    <property type="match status" value="1"/>
</dbReference>
<dbReference type="InterPro" id="IPR033177">
    <property type="entry name" value="PSD-B"/>
</dbReference>
<keyword evidence="13" id="KW-1133">Transmembrane helix</keyword>
<name>A0A1M5PXE0_9GAMM</name>
<dbReference type="EMBL" id="FQWZ01000005">
    <property type="protein sequence ID" value="SHH06322.1"/>
    <property type="molecule type" value="Genomic_DNA"/>
</dbReference>
<evidence type="ECO:0000256" key="4">
    <source>
        <dbReference type="ARBA" id="ARBA00022793"/>
    </source>
</evidence>
<dbReference type="HAMAP" id="MF_00662">
    <property type="entry name" value="PS_decarb_PSD_B_type1"/>
    <property type="match status" value="1"/>
</dbReference>
<evidence type="ECO:0000313" key="15">
    <source>
        <dbReference type="Proteomes" id="UP000199758"/>
    </source>
</evidence>
<sequence length="297" mass="33086">MTSNTRSTDASLGDRLFTLLQLTLPTRFLSWCIFKITRIEQTGFKNAFIRVFMDRFGISLDEAQLQRPEDFRSFNDFFTRALKPGERPLVEDPRVLLSPVDGAISQLGPIDGERIFQAKGHHYTAAELLGGRDLAAPFDGGEFCTIYLAPNNYHRLHMPLAGTLREWVYVPGRLFSVNPATARALPGVFARNERVAAIFDTELGPFAMVLVGAFFVGSIETVWAGLISPPHRRSPVMRFKPSQPVHLERGAEMGRFNMGSTVILLAPKGSLQWDTALRPAQPVRMGQSIGVKQRPST</sequence>
<evidence type="ECO:0000256" key="10">
    <source>
        <dbReference type="ARBA" id="ARBA00023264"/>
    </source>
</evidence>
<protein>
    <recommendedName>
        <fullName evidence="12">Phosphatidylserine decarboxylase proenzyme</fullName>
        <ecNumber evidence="12">4.1.1.65</ecNumber>
    </recommendedName>
    <component>
        <recommendedName>
            <fullName evidence="12">Phosphatidylserine decarboxylase alpha chain</fullName>
        </recommendedName>
    </component>
    <component>
        <recommendedName>
            <fullName evidence="12">Phosphatidylserine decarboxylase beta chain</fullName>
        </recommendedName>
    </component>
</protein>
<evidence type="ECO:0000256" key="3">
    <source>
        <dbReference type="ARBA" id="ARBA00022516"/>
    </source>
</evidence>
<evidence type="ECO:0000256" key="12">
    <source>
        <dbReference type="HAMAP-Rule" id="MF_00662"/>
    </source>
</evidence>
<dbReference type="STRING" id="490188.SAMN04488068_2364"/>
<dbReference type="GO" id="GO:0006646">
    <property type="term" value="P:phosphatidylethanolamine biosynthetic process"/>
    <property type="evidence" value="ECO:0007669"/>
    <property type="project" value="UniProtKB-UniRule"/>
</dbReference>
<feature type="active site" description="Charge relay system; for autoendoproteolytic cleavage activity" evidence="12">
    <location>
        <position position="101"/>
    </location>
</feature>
<evidence type="ECO:0000256" key="5">
    <source>
        <dbReference type="ARBA" id="ARBA00023098"/>
    </source>
</evidence>
<evidence type="ECO:0000256" key="11">
    <source>
        <dbReference type="ARBA" id="ARBA00023317"/>
    </source>
</evidence>
<feature type="chain" id="PRO_5023441814" description="Phosphatidylserine decarboxylase beta chain" evidence="12">
    <location>
        <begin position="1"/>
        <end position="259"/>
    </location>
</feature>
<keyword evidence="6 12" id="KW-0472">Membrane</keyword>
<keyword evidence="11 12" id="KW-0670">Pyruvate</keyword>
<evidence type="ECO:0000313" key="14">
    <source>
        <dbReference type="EMBL" id="SHH06322.1"/>
    </source>
</evidence>
<evidence type="ECO:0000256" key="1">
    <source>
        <dbReference type="ARBA" id="ARBA00005189"/>
    </source>
</evidence>
<dbReference type="InterPro" id="IPR003817">
    <property type="entry name" value="PS_Dcarbxylase"/>
</dbReference>
<keyword evidence="3 12" id="KW-0444">Lipid biosynthesis</keyword>
<feature type="transmembrane region" description="Helical" evidence="13">
    <location>
        <begin position="206"/>
        <end position="228"/>
    </location>
</feature>
<evidence type="ECO:0000256" key="8">
    <source>
        <dbReference type="ARBA" id="ARBA00023209"/>
    </source>
</evidence>
<comment type="catalytic activity">
    <reaction evidence="12">
        <text>a 1,2-diacyl-sn-glycero-3-phospho-L-serine + H(+) = a 1,2-diacyl-sn-glycero-3-phosphoethanolamine + CO2</text>
        <dbReference type="Rhea" id="RHEA:20828"/>
        <dbReference type="ChEBI" id="CHEBI:15378"/>
        <dbReference type="ChEBI" id="CHEBI:16526"/>
        <dbReference type="ChEBI" id="CHEBI:57262"/>
        <dbReference type="ChEBI" id="CHEBI:64612"/>
        <dbReference type="EC" id="4.1.1.65"/>
    </reaction>
</comment>
<keyword evidence="2 12" id="KW-1003">Cell membrane</keyword>
<evidence type="ECO:0000256" key="2">
    <source>
        <dbReference type="ARBA" id="ARBA00022475"/>
    </source>
</evidence>
<comment type="function">
    <text evidence="12">Catalyzes the formation of phosphatidylethanolamine (PtdEtn) from phosphatidylserine (PtdSer).</text>
</comment>
<feature type="active site" description="Charge relay system; for autoendoproteolytic cleavage activity" evidence="12">
    <location>
        <position position="157"/>
    </location>
</feature>
<dbReference type="AlphaFoldDB" id="A0A1M5PXE0"/>
<comment type="subunit">
    <text evidence="12">Heterodimer of a large membrane-associated beta subunit and a small pyruvoyl-containing alpha subunit.</text>
</comment>
<dbReference type="Proteomes" id="UP000199758">
    <property type="component" value="Unassembled WGS sequence"/>
</dbReference>
<accession>A0A1M5PXE0</accession>
<dbReference type="OrthoDB" id="9802030at2"/>
<keyword evidence="15" id="KW-1185">Reference proteome</keyword>
<feature type="active site" description="Schiff-base intermediate with substrate; via pyruvic acid; for decarboxylase activity" evidence="12">
    <location>
        <position position="260"/>
    </location>
</feature>
<evidence type="ECO:0000256" key="13">
    <source>
        <dbReference type="SAM" id="Phobius"/>
    </source>
</evidence>
<feature type="active site" description="Charge relay system; for autoendoproteolytic cleavage activity" evidence="12">
    <location>
        <position position="260"/>
    </location>
</feature>
<feature type="site" description="Cleavage (non-hydrolytic); by autocatalysis" evidence="12">
    <location>
        <begin position="259"/>
        <end position="260"/>
    </location>
</feature>
<dbReference type="PANTHER" id="PTHR10067:SF6">
    <property type="entry name" value="PHOSPHATIDYLSERINE DECARBOXYLASE PROENZYME, MITOCHONDRIAL"/>
    <property type="match status" value="1"/>
</dbReference>
<comment type="cofactor">
    <cofactor evidence="12">
        <name>pyruvate</name>
        <dbReference type="ChEBI" id="CHEBI:15361"/>
    </cofactor>
    <text evidence="12">Binds 1 pyruvoyl group covalently per subunit.</text>
</comment>
<dbReference type="NCBIfam" id="TIGR00163">
    <property type="entry name" value="PS_decarb"/>
    <property type="match status" value="1"/>
</dbReference>
<dbReference type="InterPro" id="IPR033178">
    <property type="entry name" value="PSD_type1_pro"/>
</dbReference>
<dbReference type="Pfam" id="PF02666">
    <property type="entry name" value="PS_Dcarbxylase"/>
    <property type="match status" value="1"/>
</dbReference>
<comment type="pathway">
    <text evidence="12">Phospholipid metabolism; phosphatidylethanolamine biosynthesis; phosphatidylethanolamine from CDP-diacylglycerol: step 2/2.</text>
</comment>
<keyword evidence="10 12" id="KW-1208">Phospholipid metabolism</keyword>
<feature type="modified residue" description="Pyruvic acid (Ser); by autocatalysis" evidence="12">
    <location>
        <position position="260"/>
    </location>
</feature>
<organism evidence="14 15">
    <name type="scientific">Hydrocarboniphaga daqingensis</name>
    <dbReference type="NCBI Taxonomy" id="490188"/>
    <lineage>
        <taxon>Bacteria</taxon>
        <taxon>Pseudomonadati</taxon>
        <taxon>Pseudomonadota</taxon>
        <taxon>Gammaproteobacteria</taxon>
        <taxon>Nevskiales</taxon>
        <taxon>Nevskiaceae</taxon>
        <taxon>Hydrocarboniphaga</taxon>
    </lineage>
</organism>
<keyword evidence="13" id="KW-0812">Transmembrane</keyword>
<reference evidence="14 15" key="1">
    <citation type="submission" date="2016-11" db="EMBL/GenBank/DDBJ databases">
        <authorList>
            <person name="Jaros S."/>
            <person name="Januszkiewicz K."/>
            <person name="Wedrychowicz H."/>
        </authorList>
    </citation>
    <scope>NUCLEOTIDE SEQUENCE [LARGE SCALE GENOMIC DNA]</scope>
    <source>
        <strain evidence="14 15">CGMCC 1.7049</strain>
    </source>
</reference>
<comment type="similarity">
    <text evidence="12">Belongs to the phosphatidylserine decarboxylase family. PSD-B subfamily. Prokaryotic type I sub-subfamily.</text>
</comment>
<evidence type="ECO:0000256" key="7">
    <source>
        <dbReference type="ARBA" id="ARBA00023145"/>
    </source>
</evidence>
<evidence type="ECO:0000256" key="6">
    <source>
        <dbReference type="ARBA" id="ARBA00023136"/>
    </source>
</evidence>
<comment type="pathway">
    <text evidence="1">Lipid metabolism.</text>
</comment>
<dbReference type="EC" id="4.1.1.65" evidence="12"/>
<evidence type="ECO:0000256" key="9">
    <source>
        <dbReference type="ARBA" id="ARBA00023239"/>
    </source>
</evidence>
<dbReference type="UniPathway" id="UPA00558">
    <property type="reaction ID" value="UER00616"/>
</dbReference>
<proteinExistence type="inferred from homology"/>
<dbReference type="GO" id="GO:0004609">
    <property type="term" value="F:phosphatidylserine decarboxylase activity"/>
    <property type="evidence" value="ECO:0007669"/>
    <property type="project" value="UniProtKB-UniRule"/>
</dbReference>
<dbReference type="RefSeq" id="WP_072897816.1">
    <property type="nucleotide sequence ID" value="NZ_FQWZ01000005.1"/>
</dbReference>
<gene>
    <name evidence="12" type="primary">psd</name>
    <name evidence="14" type="ORF">SAMN04488068_2364</name>
</gene>
<keyword evidence="8 12" id="KW-0594">Phospholipid biosynthesis</keyword>
<comment type="subcellular location">
    <subcellularLocation>
        <location evidence="12">Cell membrane</location>
        <topology evidence="12">Peripheral membrane protein</topology>
    </subcellularLocation>
</comment>